<sequence>MAEKAFVMIKPNAIKRGLIGEIIKRYEQKGLKVVAMKMIKMKKEQAEELYKVHQGKDFYQPLIEFILSGPVVVMILEGPRVIEAVRSINGETDPLKAQAGSIRGEFGISVRKNIVHASDSVQSAEQEWGIFFEENEIFEYLCGFENEL</sequence>
<evidence type="ECO:0000256" key="2">
    <source>
        <dbReference type="ARBA" id="ARBA00008142"/>
    </source>
</evidence>
<dbReference type="EMBL" id="AZRN01000032">
    <property type="protein sequence ID" value="PNR98747.1"/>
    <property type="molecule type" value="Genomic_DNA"/>
</dbReference>
<dbReference type="InterPro" id="IPR034907">
    <property type="entry name" value="NDK-like_dom"/>
</dbReference>
<dbReference type="GO" id="GO:0004550">
    <property type="term" value="F:nucleoside diphosphate kinase activity"/>
    <property type="evidence" value="ECO:0007669"/>
    <property type="project" value="UniProtKB-UniRule"/>
</dbReference>
<reference evidence="17 18" key="1">
    <citation type="submission" date="2013-12" db="EMBL/GenBank/DDBJ databases">
        <title>Comparative genomics of Petrotoga isolates.</title>
        <authorList>
            <person name="Nesbo C.L."/>
            <person name="Charchuk R."/>
            <person name="Chow K."/>
        </authorList>
    </citation>
    <scope>NUCLEOTIDE SEQUENCE [LARGE SCALE GENOMIC DNA]</scope>
    <source>
        <strain evidence="17 18">DSM 14811</strain>
    </source>
</reference>
<dbReference type="PROSITE" id="PS00469">
    <property type="entry name" value="NDPK"/>
    <property type="match status" value="1"/>
</dbReference>
<dbReference type="NCBIfam" id="NF001908">
    <property type="entry name" value="PRK00668.1"/>
    <property type="match status" value="1"/>
</dbReference>
<dbReference type="EC" id="2.7.4.6" evidence="3 12"/>
<dbReference type="HAMAP" id="MF_00451">
    <property type="entry name" value="NDP_kinase"/>
    <property type="match status" value="1"/>
</dbReference>
<keyword evidence="10 12" id="KW-0460">Magnesium</keyword>
<feature type="binding site" evidence="12 13">
    <location>
        <position position="10"/>
    </location>
    <ligand>
        <name>ATP</name>
        <dbReference type="ChEBI" id="CHEBI:30616"/>
    </ligand>
</feature>
<dbReference type="InterPro" id="IPR001564">
    <property type="entry name" value="Nucleoside_diP_kinase"/>
</dbReference>
<keyword evidence="12" id="KW-0963">Cytoplasm</keyword>
<dbReference type="GO" id="GO:0006183">
    <property type="term" value="P:GTP biosynthetic process"/>
    <property type="evidence" value="ECO:0007669"/>
    <property type="project" value="UniProtKB-UniRule"/>
</dbReference>
<comment type="subcellular location">
    <subcellularLocation>
        <location evidence="12">Cytoplasm</location>
    </subcellularLocation>
</comment>
<keyword evidence="7 12" id="KW-0547">Nucleotide-binding</keyword>
<keyword evidence="5 12" id="KW-0808">Transferase</keyword>
<dbReference type="GO" id="GO:0005524">
    <property type="term" value="F:ATP binding"/>
    <property type="evidence" value="ECO:0007669"/>
    <property type="project" value="UniProtKB-UniRule"/>
</dbReference>
<accession>A0A2K1P7Q3</accession>
<evidence type="ECO:0000256" key="9">
    <source>
        <dbReference type="ARBA" id="ARBA00022840"/>
    </source>
</evidence>
<dbReference type="InterPro" id="IPR036850">
    <property type="entry name" value="NDK-like_dom_sf"/>
</dbReference>
<feature type="active site" description="Pros-phosphohistidine intermediate" evidence="12 13">
    <location>
        <position position="116"/>
    </location>
</feature>
<dbReference type="PROSITE" id="PS51374">
    <property type="entry name" value="NDPK_LIKE"/>
    <property type="match status" value="1"/>
</dbReference>
<dbReference type="Gene3D" id="3.30.70.141">
    <property type="entry name" value="Nucleoside diphosphate kinase-like domain"/>
    <property type="match status" value="1"/>
</dbReference>
<evidence type="ECO:0000256" key="13">
    <source>
        <dbReference type="PROSITE-ProRule" id="PRU00706"/>
    </source>
</evidence>
<comment type="similarity">
    <text evidence="2 12 13 14">Belongs to the NDK family.</text>
</comment>
<evidence type="ECO:0000256" key="10">
    <source>
        <dbReference type="ARBA" id="ARBA00022842"/>
    </source>
</evidence>
<dbReference type="GO" id="GO:0005737">
    <property type="term" value="C:cytoplasm"/>
    <property type="evidence" value="ECO:0007669"/>
    <property type="project" value="UniProtKB-SubCell"/>
</dbReference>
<keyword evidence="12" id="KW-0597">Phosphoprotein</keyword>
<evidence type="ECO:0000256" key="8">
    <source>
        <dbReference type="ARBA" id="ARBA00022777"/>
    </source>
</evidence>
<feature type="binding site" evidence="12 13">
    <location>
        <position position="113"/>
    </location>
    <ligand>
        <name>ATP</name>
        <dbReference type="ChEBI" id="CHEBI:30616"/>
    </ligand>
</feature>
<comment type="subunit">
    <text evidence="12">Homotetramer.</text>
</comment>
<evidence type="ECO:0000256" key="15">
    <source>
        <dbReference type="RuleBase" id="RU004013"/>
    </source>
</evidence>
<comment type="function">
    <text evidence="12">Major role in the synthesis of nucleoside triphosphates other than ATP. The ATP gamma phosphate is transferred to the NDP beta phosphate via a ping-pong mechanism, using a phosphorylated active-site intermediate.</text>
</comment>
<name>A0A2K1P7Q3_9BACT</name>
<dbReference type="GO" id="GO:0046872">
    <property type="term" value="F:metal ion binding"/>
    <property type="evidence" value="ECO:0007669"/>
    <property type="project" value="UniProtKB-KW"/>
</dbReference>
<keyword evidence="8 12" id="KW-0418">Kinase</keyword>
<dbReference type="GO" id="GO:0006241">
    <property type="term" value="P:CTP biosynthetic process"/>
    <property type="evidence" value="ECO:0007669"/>
    <property type="project" value="UniProtKB-UniRule"/>
</dbReference>
<dbReference type="Proteomes" id="UP000236604">
    <property type="component" value="Unassembled WGS sequence"/>
</dbReference>
<proteinExistence type="inferred from homology"/>
<dbReference type="FunFam" id="3.30.70.141:FF:000003">
    <property type="entry name" value="Nucleoside diphosphate kinase"/>
    <property type="match status" value="1"/>
</dbReference>
<keyword evidence="18" id="KW-1185">Reference proteome</keyword>
<feature type="binding site" evidence="12 13">
    <location>
        <position position="86"/>
    </location>
    <ligand>
        <name>ATP</name>
        <dbReference type="ChEBI" id="CHEBI:30616"/>
    </ligand>
</feature>
<comment type="cofactor">
    <cofactor evidence="1 12">
        <name>Mg(2+)</name>
        <dbReference type="ChEBI" id="CHEBI:18420"/>
    </cofactor>
</comment>
<evidence type="ECO:0000313" key="17">
    <source>
        <dbReference type="EMBL" id="PNR98747.1"/>
    </source>
</evidence>
<feature type="domain" description="Nucleoside diphosphate kinase-like" evidence="16">
    <location>
        <begin position="2"/>
        <end position="139"/>
    </location>
</feature>
<evidence type="ECO:0000313" key="18">
    <source>
        <dbReference type="Proteomes" id="UP000236604"/>
    </source>
</evidence>
<evidence type="ECO:0000256" key="5">
    <source>
        <dbReference type="ARBA" id="ARBA00022679"/>
    </source>
</evidence>
<dbReference type="AlphaFoldDB" id="A0A2K1P7Q3"/>
<gene>
    <name evidence="12" type="primary">ndk</name>
    <name evidence="17" type="ORF">X927_07155</name>
</gene>
<dbReference type="SUPFAM" id="SSF54919">
    <property type="entry name" value="Nucleoside diphosphate kinase, NDK"/>
    <property type="match status" value="1"/>
</dbReference>
<keyword evidence="6 12" id="KW-0479">Metal-binding</keyword>
<evidence type="ECO:0000256" key="4">
    <source>
        <dbReference type="ARBA" id="ARBA00017632"/>
    </source>
</evidence>
<dbReference type="PANTHER" id="PTHR11349">
    <property type="entry name" value="NUCLEOSIDE DIPHOSPHATE KINASE"/>
    <property type="match status" value="1"/>
</dbReference>
<comment type="catalytic activity">
    <reaction evidence="12 15">
        <text>a 2'-deoxyribonucleoside 5'-diphosphate + ATP = a 2'-deoxyribonucleoside 5'-triphosphate + ADP</text>
        <dbReference type="Rhea" id="RHEA:44640"/>
        <dbReference type="ChEBI" id="CHEBI:30616"/>
        <dbReference type="ChEBI" id="CHEBI:61560"/>
        <dbReference type="ChEBI" id="CHEBI:73316"/>
        <dbReference type="ChEBI" id="CHEBI:456216"/>
        <dbReference type="EC" id="2.7.4.6"/>
    </reaction>
</comment>
<feature type="binding site" evidence="12 13">
    <location>
        <position position="92"/>
    </location>
    <ligand>
        <name>ATP</name>
        <dbReference type="ChEBI" id="CHEBI:30616"/>
    </ligand>
</feature>
<keyword evidence="9 12" id="KW-0067">ATP-binding</keyword>
<evidence type="ECO:0000259" key="16">
    <source>
        <dbReference type="SMART" id="SM00562"/>
    </source>
</evidence>
<evidence type="ECO:0000256" key="7">
    <source>
        <dbReference type="ARBA" id="ARBA00022741"/>
    </source>
</evidence>
<dbReference type="InterPro" id="IPR023005">
    <property type="entry name" value="Nucleoside_diP_kinase_AS"/>
</dbReference>
<evidence type="ECO:0000256" key="1">
    <source>
        <dbReference type="ARBA" id="ARBA00001946"/>
    </source>
</evidence>
<comment type="caution">
    <text evidence="17">The sequence shown here is derived from an EMBL/GenBank/DDBJ whole genome shotgun (WGS) entry which is preliminary data.</text>
</comment>
<dbReference type="GO" id="GO:0006228">
    <property type="term" value="P:UTP biosynthetic process"/>
    <property type="evidence" value="ECO:0007669"/>
    <property type="project" value="UniProtKB-UniRule"/>
</dbReference>
<evidence type="ECO:0000256" key="11">
    <source>
        <dbReference type="ARBA" id="ARBA00023080"/>
    </source>
</evidence>
<dbReference type="CDD" id="cd04413">
    <property type="entry name" value="NDPk_I"/>
    <property type="match status" value="1"/>
</dbReference>
<dbReference type="PRINTS" id="PR01243">
    <property type="entry name" value="NUCDPKINASE"/>
</dbReference>
<keyword evidence="11 12" id="KW-0546">Nucleotide metabolism</keyword>
<protein>
    <recommendedName>
        <fullName evidence="4 12">Nucleoside diphosphate kinase</fullName>
        <shortName evidence="12">NDK</shortName>
        <shortName evidence="12">NDP kinase</shortName>
        <ecNumber evidence="3 12">2.7.4.6</ecNumber>
    </recommendedName>
    <alternativeName>
        <fullName evidence="12">Nucleoside-2-P kinase</fullName>
    </alternativeName>
</protein>
<dbReference type="SMART" id="SM00562">
    <property type="entry name" value="NDK"/>
    <property type="match status" value="1"/>
</dbReference>
<comment type="catalytic activity">
    <reaction evidence="12">
        <text>a ribonucleoside 5'-diphosphate + ATP = a ribonucleoside 5'-triphosphate + ADP</text>
        <dbReference type="Rhea" id="RHEA:18113"/>
        <dbReference type="ChEBI" id="CHEBI:30616"/>
        <dbReference type="ChEBI" id="CHEBI:57930"/>
        <dbReference type="ChEBI" id="CHEBI:61557"/>
        <dbReference type="ChEBI" id="CHEBI:456216"/>
        <dbReference type="EC" id="2.7.4.6"/>
    </reaction>
</comment>
<dbReference type="Pfam" id="PF00334">
    <property type="entry name" value="NDK"/>
    <property type="match status" value="1"/>
</dbReference>
<evidence type="ECO:0000256" key="6">
    <source>
        <dbReference type="ARBA" id="ARBA00022723"/>
    </source>
</evidence>
<feature type="binding site" evidence="12 13">
    <location>
        <position position="58"/>
    </location>
    <ligand>
        <name>ATP</name>
        <dbReference type="ChEBI" id="CHEBI:30616"/>
    </ligand>
</feature>
<evidence type="ECO:0000256" key="12">
    <source>
        <dbReference type="HAMAP-Rule" id="MF_00451"/>
    </source>
</evidence>
<evidence type="ECO:0000256" key="14">
    <source>
        <dbReference type="RuleBase" id="RU004011"/>
    </source>
</evidence>
<organism evidence="17 18">
    <name type="scientific">Petrotoga mexicana DSM 14811</name>
    <dbReference type="NCBI Taxonomy" id="1122954"/>
    <lineage>
        <taxon>Bacteria</taxon>
        <taxon>Thermotogati</taxon>
        <taxon>Thermotogota</taxon>
        <taxon>Thermotogae</taxon>
        <taxon>Petrotogales</taxon>
        <taxon>Petrotogaceae</taxon>
        <taxon>Petrotoga</taxon>
    </lineage>
</organism>
<feature type="binding site" evidence="12 13">
    <location>
        <position position="103"/>
    </location>
    <ligand>
        <name>ATP</name>
        <dbReference type="ChEBI" id="CHEBI:30616"/>
    </ligand>
</feature>
<evidence type="ECO:0000256" key="3">
    <source>
        <dbReference type="ARBA" id="ARBA00012966"/>
    </source>
</evidence>